<gene>
    <name evidence="1" type="ORF">I7I53_08419</name>
</gene>
<name>A0A8A1LJ84_AJEC8</name>
<dbReference type="AlphaFoldDB" id="A0A8A1LJ84"/>
<accession>A0A8A1LJ84</accession>
<protein>
    <submittedName>
        <fullName evidence="1">Uncharacterized protein</fullName>
    </submittedName>
</protein>
<sequence>MDNLVVIVLSYHKFSILKLSETGSSALTNGIYFPTTPRKIRWPSRLEIILYMEGTVKEMQNYMKLQHFVAISISTSSLTAFILELSALQSHIVRQLTSSIDTLLLSLTRISSFLRSLTTCLSTS</sequence>
<evidence type="ECO:0000313" key="2">
    <source>
        <dbReference type="Proteomes" id="UP000663419"/>
    </source>
</evidence>
<organism evidence="1 2">
    <name type="scientific">Ajellomyces capsulatus (strain H88)</name>
    <name type="common">Darling's disease fungus</name>
    <name type="synonym">Histoplasma capsulatum</name>
    <dbReference type="NCBI Taxonomy" id="544711"/>
    <lineage>
        <taxon>Eukaryota</taxon>
        <taxon>Fungi</taxon>
        <taxon>Dikarya</taxon>
        <taxon>Ascomycota</taxon>
        <taxon>Pezizomycotina</taxon>
        <taxon>Eurotiomycetes</taxon>
        <taxon>Eurotiomycetidae</taxon>
        <taxon>Onygenales</taxon>
        <taxon>Ajellomycetaceae</taxon>
        <taxon>Histoplasma</taxon>
    </lineage>
</organism>
<evidence type="ECO:0000313" key="1">
    <source>
        <dbReference type="EMBL" id="QSS52693.1"/>
    </source>
</evidence>
<dbReference type="EMBL" id="CP069103">
    <property type="protein sequence ID" value="QSS52693.1"/>
    <property type="molecule type" value="Genomic_DNA"/>
</dbReference>
<reference evidence="1" key="1">
    <citation type="submission" date="2021-01" db="EMBL/GenBank/DDBJ databases">
        <title>Chromosome-level genome assembly of a human fungal pathogen reveals clustering of transcriptionally co-regulated genes.</title>
        <authorList>
            <person name="Voorhies M."/>
            <person name="Cohen S."/>
            <person name="Shea T.P."/>
            <person name="Petrus S."/>
            <person name="Munoz J.F."/>
            <person name="Poplawski S."/>
            <person name="Goldman W.E."/>
            <person name="Michael T."/>
            <person name="Cuomo C.A."/>
            <person name="Sil A."/>
            <person name="Beyhan S."/>
        </authorList>
    </citation>
    <scope>NUCLEOTIDE SEQUENCE</scope>
    <source>
        <strain evidence="1">H88</strain>
    </source>
</reference>
<dbReference type="Proteomes" id="UP000663419">
    <property type="component" value="Chromosome 2"/>
</dbReference>
<dbReference type="VEuPathDB" id="FungiDB:I7I53_08419"/>
<proteinExistence type="predicted"/>